<feature type="compositionally biased region" description="Basic and acidic residues" evidence="1">
    <location>
        <begin position="29"/>
        <end position="59"/>
    </location>
</feature>
<name>Q9A5H2_CAUVC</name>
<dbReference type="AlphaFoldDB" id="Q9A5H2"/>
<dbReference type="PIR" id="B87556">
    <property type="entry name" value="B87556"/>
</dbReference>
<feature type="compositionally biased region" description="Low complexity" evidence="1">
    <location>
        <begin position="194"/>
        <end position="209"/>
    </location>
</feature>
<evidence type="ECO:0000313" key="3">
    <source>
        <dbReference type="Proteomes" id="UP000001816"/>
    </source>
</evidence>
<organism evidence="2 3">
    <name type="scientific">Caulobacter vibrioides (strain ATCC 19089 / CIP 103742 / CB 15)</name>
    <name type="common">Caulobacter crescentus</name>
    <dbReference type="NCBI Taxonomy" id="190650"/>
    <lineage>
        <taxon>Bacteria</taxon>
        <taxon>Pseudomonadati</taxon>
        <taxon>Pseudomonadota</taxon>
        <taxon>Alphaproteobacteria</taxon>
        <taxon>Caulobacterales</taxon>
        <taxon>Caulobacteraceae</taxon>
        <taxon>Caulobacter</taxon>
    </lineage>
</organism>
<evidence type="ECO:0000313" key="2">
    <source>
        <dbReference type="EMBL" id="AAK24446.1"/>
    </source>
</evidence>
<dbReference type="BioCyc" id="CAULO:CC2475-MONOMER"/>
<proteinExistence type="predicted"/>
<accession>Q9A5H2</accession>
<keyword evidence="3" id="KW-1185">Reference proteome</keyword>
<gene>
    <name evidence="2" type="ordered locus">CC_2475</name>
</gene>
<feature type="compositionally biased region" description="Gly residues" evidence="1">
    <location>
        <begin position="60"/>
        <end position="72"/>
    </location>
</feature>
<feature type="region of interest" description="Disordered" evidence="1">
    <location>
        <begin position="186"/>
        <end position="244"/>
    </location>
</feature>
<evidence type="ECO:0000256" key="1">
    <source>
        <dbReference type="SAM" id="MobiDB-lite"/>
    </source>
</evidence>
<reference evidence="2 3" key="1">
    <citation type="journal article" date="2001" name="Proc. Natl. Acad. Sci. U.S.A.">
        <title>Complete genome sequence of Caulobacter crescentus.</title>
        <authorList>
            <person name="Nierman W.C."/>
            <person name="Feldblyum T.V."/>
            <person name="Laub M.T."/>
            <person name="Paulsen I.T."/>
            <person name="Nelson K.E."/>
            <person name="Eisen J.A."/>
            <person name="Heidelberg J.F."/>
            <person name="Alley M.R."/>
            <person name="Ohta N."/>
            <person name="Maddock J.R."/>
            <person name="Potocka I."/>
            <person name="Nelson W.C."/>
            <person name="Newton A."/>
            <person name="Stephens C."/>
            <person name="Phadke N.D."/>
            <person name="Ely B."/>
            <person name="DeBoy R.T."/>
            <person name="Dodson R.J."/>
            <person name="Durkin A.S."/>
            <person name="Gwinn M.L."/>
            <person name="Haft D.H."/>
            <person name="Kolonay J.F."/>
            <person name="Smit J."/>
            <person name="Craven M.B."/>
            <person name="Khouri H."/>
            <person name="Shetty J."/>
            <person name="Berry K."/>
            <person name="Utterback T."/>
            <person name="Tran K."/>
            <person name="Wolf A."/>
            <person name="Vamathevan J."/>
            <person name="Ermolaeva M."/>
            <person name="White O."/>
            <person name="Salzberg S.L."/>
            <person name="Venter J.C."/>
            <person name="Shapiro L."/>
            <person name="Fraser C.M."/>
        </authorList>
    </citation>
    <scope>NUCLEOTIDE SEQUENCE [LARGE SCALE GENOMIC DNA]</scope>
    <source>
        <strain evidence="3">ATCC 19089 / CB15</strain>
    </source>
</reference>
<dbReference type="Proteomes" id="UP000001816">
    <property type="component" value="Chromosome"/>
</dbReference>
<dbReference type="EnsemblBacteria" id="AAK24446">
    <property type="protein sequence ID" value="AAK24446"/>
    <property type="gene ID" value="CC_2475"/>
</dbReference>
<dbReference type="KEGG" id="ccr:CC_2475"/>
<protein>
    <submittedName>
        <fullName evidence="2">Uncharacterized protein</fullName>
    </submittedName>
</protein>
<sequence length="244" mass="24898">MADHGVAATRSPSGPPRGRRRPAPSSASDEARADEITVRADAHAAEVLARSDADADRAGRGGQGHAIATGGGEDAEARLEAAVVAARVPDLDLAVGAGEGPALATLVTARDNQLSRPRGVDAIGLAAEAVDRARGDQARTAQIAGELGGRTRLGVVGRNIGAGSPATVDEDLRPGGAVIAHDVGRSARRRRTTDLASTARTARTARTALGPGLRRHEAGHRRQRAEGNGQPATNRLAHRGAPPC</sequence>
<dbReference type="HOGENOM" id="CLU_1136445_0_0_5"/>
<feature type="region of interest" description="Disordered" evidence="1">
    <location>
        <begin position="1"/>
        <end position="73"/>
    </location>
</feature>
<dbReference type="EMBL" id="AE005673">
    <property type="protein sequence ID" value="AAK24446.1"/>
    <property type="molecule type" value="Genomic_DNA"/>
</dbReference>